<feature type="non-terminal residue" evidence="4">
    <location>
        <position position="1"/>
    </location>
</feature>
<name>A0AAD7DJK1_MYCRO</name>
<organism evidence="4 5">
    <name type="scientific">Mycena rosella</name>
    <name type="common">Pink bonnet</name>
    <name type="synonym">Agaricus rosellus</name>
    <dbReference type="NCBI Taxonomy" id="1033263"/>
    <lineage>
        <taxon>Eukaryota</taxon>
        <taxon>Fungi</taxon>
        <taxon>Dikarya</taxon>
        <taxon>Basidiomycota</taxon>
        <taxon>Agaricomycotina</taxon>
        <taxon>Agaricomycetes</taxon>
        <taxon>Agaricomycetidae</taxon>
        <taxon>Agaricales</taxon>
        <taxon>Marasmiineae</taxon>
        <taxon>Mycenaceae</taxon>
        <taxon>Mycena</taxon>
    </lineage>
</organism>
<dbReference type="Pfam" id="PF13359">
    <property type="entry name" value="DDE_Tnp_4"/>
    <property type="match status" value="1"/>
</dbReference>
<reference evidence="4" key="1">
    <citation type="submission" date="2023-03" db="EMBL/GenBank/DDBJ databases">
        <title>Massive genome expansion in bonnet fungi (Mycena s.s.) driven by repeated elements and novel gene families across ecological guilds.</title>
        <authorList>
            <consortium name="Lawrence Berkeley National Laboratory"/>
            <person name="Harder C.B."/>
            <person name="Miyauchi S."/>
            <person name="Viragh M."/>
            <person name="Kuo A."/>
            <person name="Thoen E."/>
            <person name="Andreopoulos B."/>
            <person name="Lu D."/>
            <person name="Skrede I."/>
            <person name="Drula E."/>
            <person name="Henrissat B."/>
            <person name="Morin E."/>
            <person name="Kohler A."/>
            <person name="Barry K."/>
            <person name="LaButti K."/>
            <person name="Morin E."/>
            <person name="Salamov A."/>
            <person name="Lipzen A."/>
            <person name="Mereny Z."/>
            <person name="Hegedus B."/>
            <person name="Baldrian P."/>
            <person name="Stursova M."/>
            <person name="Weitz H."/>
            <person name="Taylor A."/>
            <person name="Grigoriev I.V."/>
            <person name="Nagy L.G."/>
            <person name="Martin F."/>
            <person name="Kauserud H."/>
        </authorList>
    </citation>
    <scope>NUCLEOTIDE SEQUENCE</scope>
    <source>
        <strain evidence="4">CBHHK067</strain>
    </source>
</reference>
<comment type="cofactor">
    <cofactor evidence="1">
        <name>a divalent metal cation</name>
        <dbReference type="ChEBI" id="CHEBI:60240"/>
    </cofactor>
</comment>
<gene>
    <name evidence="4" type="ORF">B0H17DRAFT_933825</name>
</gene>
<dbReference type="GO" id="GO:0046872">
    <property type="term" value="F:metal ion binding"/>
    <property type="evidence" value="ECO:0007669"/>
    <property type="project" value="UniProtKB-KW"/>
</dbReference>
<evidence type="ECO:0000259" key="3">
    <source>
        <dbReference type="Pfam" id="PF13359"/>
    </source>
</evidence>
<evidence type="ECO:0000256" key="1">
    <source>
        <dbReference type="ARBA" id="ARBA00001968"/>
    </source>
</evidence>
<dbReference type="EMBL" id="JARKIE010000050">
    <property type="protein sequence ID" value="KAJ7692743.1"/>
    <property type="molecule type" value="Genomic_DNA"/>
</dbReference>
<keyword evidence="5" id="KW-1185">Reference proteome</keyword>
<keyword evidence="2" id="KW-0479">Metal-binding</keyword>
<proteinExistence type="predicted"/>
<sequence>PYTVRPFSEPELANAGERERKRMKDFNFILSSERIRVEHAFGCFKLRFQSARIMGGHKDVQDVWRAVDALLILHNMCLHYGDHPKHLEEYREDLGNDRTGEERAEPDPNDFFVFQPPAVPAIETGAWLKEQGLQLRVQLLNLVCPEQDYD</sequence>
<dbReference type="AlphaFoldDB" id="A0AAD7DJK1"/>
<comment type="caution">
    <text evidence="4">The sequence shown here is derived from an EMBL/GenBank/DDBJ whole genome shotgun (WGS) entry which is preliminary data.</text>
</comment>
<evidence type="ECO:0000256" key="2">
    <source>
        <dbReference type="ARBA" id="ARBA00022723"/>
    </source>
</evidence>
<feature type="domain" description="DDE Tnp4" evidence="3">
    <location>
        <begin position="14"/>
        <end position="75"/>
    </location>
</feature>
<dbReference type="InterPro" id="IPR027806">
    <property type="entry name" value="HARBI1_dom"/>
</dbReference>
<evidence type="ECO:0000313" key="5">
    <source>
        <dbReference type="Proteomes" id="UP001221757"/>
    </source>
</evidence>
<protein>
    <recommendedName>
        <fullName evidence="3">DDE Tnp4 domain-containing protein</fullName>
    </recommendedName>
</protein>
<evidence type="ECO:0000313" key="4">
    <source>
        <dbReference type="EMBL" id="KAJ7692743.1"/>
    </source>
</evidence>
<accession>A0AAD7DJK1</accession>
<dbReference type="Proteomes" id="UP001221757">
    <property type="component" value="Unassembled WGS sequence"/>
</dbReference>